<protein>
    <recommendedName>
        <fullName evidence="4">Hydrophobin</fullName>
    </recommendedName>
</protein>
<evidence type="ECO:0000313" key="2">
    <source>
        <dbReference type="EMBL" id="KAG1809798.1"/>
    </source>
</evidence>
<reference evidence="2" key="1">
    <citation type="journal article" date="2020" name="New Phytol.">
        <title>Comparative genomics reveals dynamic genome evolution in host specialist ectomycorrhizal fungi.</title>
        <authorList>
            <person name="Lofgren L.A."/>
            <person name="Nguyen N.H."/>
            <person name="Vilgalys R."/>
            <person name="Ruytinx J."/>
            <person name="Liao H.L."/>
            <person name="Branco S."/>
            <person name="Kuo A."/>
            <person name="LaButti K."/>
            <person name="Lipzen A."/>
            <person name="Andreopoulos W."/>
            <person name="Pangilinan J."/>
            <person name="Riley R."/>
            <person name="Hundley H."/>
            <person name="Na H."/>
            <person name="Barry K."/>
            <person name="Grigoriev I.V."/>
            <person name="Stajich J.E."/>
            <person name="Kennedy P.G."/>
        </authorList>
    </citation>
    <scope>NUCLEOTIDE SEQUENCE</scope>
    <source>
        <strain evidence="2">S12</strain>
    </source>
</reference>
<evidence type="ECO:0008006" key="4">
    <source>
        <dbReference type="Google" id="ProtNLM"/>
    </source>
</evidence>
<accession>A0A9P7E378</accession>
<keyword evidence="1" id="KW-0732">Signal</keyword>
<feature type="signal peptide" evidence="1">
    <location>
        <begin position="1"/>
        <end position="19"/>
    </location>
</feature>
<dbReference type="OrthoDB" id="2667007at2759"/>
<dbReference type="GeneID" id="64594897"/>
<proteinExistence type="predicted"/>
<gene>
    <name evidence="2" type="ORF">HD556DRAFT_1315752</name>
</gene>
<comment type="caution">
    <text evidence="2">The sequence shown here is derived from an EMBL/GenBank/DDBJ whole genome shotgun (WGS) entry which is preliminary data.</text>
</comment>
<dbReference type="AlphaFoldDB" id="A0A9P7E378"/>
<dbReference type="EMBL" id="JABBWE010000001">
    <property type="protein sequence ID" value="KAG1809798.1"/>
    <property type="molecule type" value="Genomic_DNA"/>
</dbReference>
<keyword evidence="3" id="KW-1185">Reference proteome</keyword>
<feature type="chain" id="PRO_5040116155" description="Hydrophobin" evidence="1">
    <location>
        <begin position="20"/>
        <end position="89"/>
    </location>
</feature>
<sequence length="89" mass="9678">MHFSFILTIVAALTVTVSASDADGRCPNLCNEVSCCTGQKCVPTFVQALVSISSLCPEFVHNTHQRDRIQSSIIVNLSELVVCHNSELQ</sequence>
<organism evidence="2 3">
    <name type="scientific">Suillus plorans</name>
    <dbReference type="NCBI Taxonomy" id="116603"/>
    <lineage>
        <taxon>Eukaryota</taxon>
        <taxon>Fungi</taxon>
        <taxon>Dikarya</taxon>
        <taxon>Basidiomycota</taxon>
        <taxon>Agaricomycotina</taxon>
        <taxon>Agaricomycetes</taxon>
        <taxon>Agaricomycetidae</taxon>
        <taxon>Boletales</taxon>
        <taxon>Suillineae</taxon>
        <taxon>Suillaceae</taxon>
        <taxon>Suillus</taxon>
    </lineage>
</organism>
<name>A0A9P7E378_9AGAM</name>
<evidence type="ECO:0000256" key="1">
    <source>
        <dbReference type="SAM" id="SignalP"/>
    </source>
</evidence>
<evidence type="ECO:0000313" key="3">
    <source>
        <dbReference type="Proteomes" id="UP000719766"/>
    </source>
</evidence>
<dbReference type="RefSeq" id="XP_041167463.1">
    <property type="nucleotide sequence ID" value="XM_041301133.1"/>
</dbReference>
<dbReference type="Proteomes" id="UP000719766">
    <property type="component" value="Unassembled WGS sequence"/>
</dbReference>